<feature type="non-terminal residue" evidence="2">
    <location>
        <position position="1"/>
    </location>
</feature>
<name>A0A444RB19_ECOLX</name>
<organism evidence="2 3">
    <name type="scientific">Escherichia coli</name>
    <dbReference type="NCBI Taxonomy" id="562"/>
    <lineage>
        <taxon>Bacteria</taxon>
        <taxon>Pseudomonadati</taxon>
        <taxon>Pseudomonadota</taxon>
        <taxon>Gammaproteobacteria</taxon>
        <taxon>Enterobacterales</taxon>
        <taxon>Enterobacteriaceae</taxon>
        <taxon>Escherichia</taxon>
    </lineage>
</organism>
<dbReference type="Pfam" id="PF14883">
    <property type="entry name" value="GHL13"/>
    <property type="match status" value="1"/>
</dbReference>
<evidence type="ECO:0000313" key="2">
    <source>
        <dbReference type="EMBL" id="RXD15770.1"/>
    </source>
</evidence>
<evidence type="ECO:0000259" key="1">
    <source>
        <dbReference type="Pfam" id="PF14883"/>
    </source>
</evidence>
<sequence>MLYDDLAGHAAFDGILFHDDALLSDYEDASAAAIAAYQQAGFSGSLSEIRQNPEQFKQWTRFKSRALADFTLELSARVKAIRGPHVKTARNIFALPVIQPESEAWFAQNYADFLKSYDWTAIMAMPYMEGVTEKSADQWLIQLTNQMKSIPQAKDKSILELQAQNWQKNGQHQAISSQQLAHWMSLLQLNGVKNYGYYPDNFLHNQPEIDVIRPEFSTAWYPKND</sequence>
<feature type="domain" description="Poly-beta-1,6-N-acetyl-D-glucosamine N-deacetylase PgaB C-terminal" evidence="1">
    <location>
        <begin position="2"/>
        <end position="198"/>
    </location>
</feature>
<dbReference type="EMBL" id="SCJN01000106">
    <property type="protein sequence ID" value="RXD15770.1"/>
    <property type="molecule type" value="Genomic_DNA"/>
</dbReference>
<proteinExistence type="predicted"/>
<evidence type="ECO:0000313" key="3">
    <source>
        <dbReference type="Proteomes" id="UP000288730"/>
    </source>
</evidence>
<reference evidence="2 3" key="1">
    <citation type="submission" date="2019-01" db="EMBL/GenBank/DDBJ databases">
        <title>Genomic analysis of febrile catheter-associated UTI E. coli isolates.</title>
        <authorList>
            <person name="Potter R."/>
            <person name="Zou Z."/>
            <person name="Henderson J."/>
            <person name="Dantas G."/>
        </authorList>
    </citation>
    <scope>NUCLEOTIDE SEQUENCE [LARGE SCALE GENOMIC DNA]</scope>
    <source>
        <strain evidence="2 3">29_CAASB</strain>
    </source>
</reference>
<dbReference type="AlphaFoldDB" id="A0A444RB19"/>
<dbReference type="Proteomes" id="UP000288730">
    <property type="component" value="Unassembled WGS sequence"/>
</dbReference>
<protein>
    <submittedName>
        <fullName evidence="2">Poly-beta-1,6-N-acetyl-D-glucosamine N-deacetylase</fullName>
    </submittedName>
</protein>
<gene>
    <name evidence="2" type="primary">pgaB</name>
    <name evidence="2" type="ORF">EPS76_14490</name>
</gene>
<comment type="caution">
    <text evidence="2">The sequence shown here is derived from an EMBL/GenBank/DDBJ whole genome shotgun (WGS) entry which is preliminary data.</text>
</comment>
<accession>A0A444RB19</accession>
<dbReference type="Gene3D" id="3.20.20.80">
    <property type="entry name" value="Glycosidases"/>
    <property type="match status" value="1"/>
</dbReference>
<dbReference type="InterPro" id="IPR032772">
    <property type="entry name" value="PGA_deacetylase_PgaB_C"/>
</dbReference>